<dbReference type="OrthoDB" id="414698at2759"/>
<evidence type="ECO:0000313" key="2">
    <source>
        <dbReference type="Proteomes" id="UP000803844"/>
    </source>
</evidence>
<comment type="caution">
    <text evidence="1">The sequence shown here is derived from an EMBL/GenBank/DDBJ whole genome shotgun (WGS) entry which is preliminary data.</text>
</comment>
<dbReference type="SUPFAM" id="SSF48452">
    <property type="entry name" value="TPR-like"/>
    <property type="match status" value="1"/>
</dbReference>
<reference evidence="1" key="1">
    <citation type="journal article" date="2020" name="Phytopathology">
        <title>Genome sequence of the chestnut blight fungus Cryphonectria parasitica EP155: A fundamental resource for an archetypical invasive plant pathogen.</title>
        <authorList>
            <person name="Crouch J.A."/>
            <person name="Dawe A."/>
            <person name="Aerts A."/>
            <person name="Barry K."/>
            <person name="Churchill A.C.L."/>
            <person name="Grimwood J."/>
            <person name="Hillman B."/>
            <person name="Milgroom M.G."/>
            <person name="Pangilinan J."/>
            <person name="Smith M."/>
            <person name="Salamov A."/>
            <person name="Schmutz J."/>
            <person name="Yadav J."/>
            <person name="Grigoriev I.V."/>
            <person name="Nuss D."/>
        </authorList>
    </citation>
    <scope>NUCLEOTIDE SEQUENCE</scope>
    <source>
        <strain evidence="1">EP155</strain>
    </source>
</reference>
<dbReference type="Gene3D" id="1.25.40.10">
    <property type="entry name" value="Tetratricopeptide repeat domain"/>
    <property type="match status" value="1"/>
</dbReference>
<proteinExistence type="predicted"/>
<accession>A0A9P4Y530</accession>
<dbReference type="GeneID" id="63834016"/>
<dbReference type="InterPro" id="IPR011990">
    <property type="entry name" value="TPR-like_helical_dom_sf"/>
</dbReference>
<dbReference type="EMBL" id="MU032346">
    <property type="protein sequence ID" value="KAF3767077.1"/>
    <property type="molecule type" value="Genomic_DNA"/>
</dbReference>
<evidence type="ECO:0000313" key="1">
    <source>
        <dbReference type="EMBL" id="KAF3767077.1"/>
    </source>
</evidence>
<dbReference type="Pfam" id="PF06041">
    <property type="entry name" value="DUF924"/>
    <property type="match status" value="1"/>
</dbReference>
<protein>
    <submittedName>
        <fullName evidence="1">Uncharacterized protein</fullName>
    </submittedName>
</protein>
<dbReference type="RefSeq" id="XP_040778038.1">
    <property type="nucleotide sequence ID" value="XM_040916887.1"/>
</dbReference>
<gene>
    <name evidence="1" type="ORF">M406DRAFT_253240</name>
</gene>
<keyword evidence="2" id="KW-1185">Reference proteome</keyword>
<organism evidence="1 2">
    <name type="scientific">Cryphonectria parasitica (strain ATCC 38755 / EP155)</name>
    <dbReference type="NCBI Taxonomy" id="660469"/>
    <lineage>
        <taxon>Eukaryota</taxon>
        <taxon>Fungi</taxon>
        <taxon>Dikarya</taxon>
        <taxon>Ascomycota</taxon>
        <taxon>Pezizomycotina</taxon>
        <taxon>Sordariomycetes</taxon>
        <taxon>Sordariomycetidae</taxon>
        <taxon>Diaporthales</taxon>
        <taxon>Cryphonectriaceae</taxon>
        <taxon>Cryphonectria-Endothia species complex</taxon>
        <taxon>Cryphonectria</taxon>
    </lineage>
</organism>
<name>A0A9P4Y530_CRYP1</name>
<dbReference type="AlphaFoldDB" id="A0A9P4Y530"/>
<dbReference type="Proteomes" id="UP000803844">
    <property type="component" value="Unassembled WGS sequence"/>
</dbReference>
<dbReference type="InterPro" id="IPR010323">
    <property type="entry name" value="DUF924"/>
</dbReference>
<sequence length="72" mass="8385">MLFDTHKPIIDRFGRYPYRNGTLARASTPEEVEWLEQVGHYGETPSEVARQVKRDVERGIWQPLGEGKIEDE</sequence>